<dbReference type="Pfam" id="PF14737">
    <property type="entry name" value="DUF4470"/>
    <property type="match status" value="1"/>
</dbReference>
<protein>
    <recommendedName>
        <fullName evidence="6">MYND-type domain-containing protein</fullName>
    </recommendedName>
</protein>
<sequence length="1281" mass="141653">MASSLRFTTPYPYHPIGNTTPVCLTRDLPPDVPANILLLPCGDPRNVLYTIFCERSNRVRKSLDFTCCDHDPSILARDVLLLTMVMDRVANPIVWNIFYHMYLDLDSRSTLVSQCQKLASYASLEAWRASPYGSVIKMGTDYTFAELRRHWDLYADFYHPSNVHRLEALQETMDSKLQKRASATPCEYGISTRSSGLLCMHSQIDSLFSDLHRRYCETGTTLTDDTMLSASTHPNSTFLYSRAGEGFKVMPNIDPIIPFAHDALFGNAGGRTLTVEDLVDSAQSQFRTWCATFQTSTTKNNDSGEATPVVVRFLLGDALAVARALLDSDFSEHPTSGRPSHPWVTSTVAPWTAFPMELNREEYVDLGAPTRFDAIDTSNISDRLGLLNLLLATCPLLTRASSSVLYTESLELLSSDPTIEFEATLFASLSVVAILMDLAPVDVLSGFTSTYSLNEFVMTFVRSWNQDVLQQRYTWKRPASGDPFAHTEGSLRTAVSFDTRQFAKLLHNIYLDMFRSEDPVHAPATEKAVKARNDAPARALLHGVIVSPSRESFAAFLGFIRDSLQISEAQWLAVMHSFLDMRKENQADFDKLTDSDMNIQLYRYGLYSVPGLDHVRKNFTTSEPGRLSFWPSVPPFIRVFLIVPRDEFARLESSLSGAKVLLTLWMHGAIDHGQDQDSHVFQSVNAAYGTLIDTGTAAAPSLTFQEDPDGYKNGADLIVSFVVPSHILRVAEPPAPMVRLQVRSDVNTRRMRALGPAMSIFSANVEDTDYVYLLPEPQLSHTKRSSVRPSSPDPTRASARPDEAGDIGYQHPVRVELDAAGKQVATLTAKLEVTNPAAYTVFSGGTMPTVSQCSPCAVQVVLGSRKQTIAFPVPVVGGSSRRKVRIARKSSYIEVVVPVAIPFLEPDGYKVNQFPVVHASGSPVPWNIHRVFLDQLPVLDRANISDAQLESWYSPHLSFPRSLRERTLFEEDLRRADPLVNVKMTTSGIMMVAAGVGGPPQRVFGLQPNPRKDPDTFLFVDKIRYDTASHLMVLDAFVLVLSEDVLPHVQAALPRLAAGPAVMHAPVLGWEREMCLWRRILPALAERCRTTWAHRTDCEYRVVQADGSVHWQVPREVSKGPGDSYQGDPLCSCGRGKDVDGEGIMGEGAWRVFAPFVTRIAMSPLFGVAHVEPMLDSLETMLGAPLEKLKLEKETPSTGPGPVVPVAVDESEEKAEGGGSDLDGAAKSVVPACDRCKKREGGNVKLLKCARCKTALYCSQACQKGDWKGHKLRCTNSVQIH</sequence>
<dbReference type="GO" id="GO:0005634">
    <property type="term" value="C:nucleus"/>
    <property type="evidence" value="ECO:0007669"/>
    <property type="project" value="TreeGrafter"/>
</dbReference>
<evidence type="ECO:0000256" key="2">
    <source>
        <dbReference type="ARBA" id="ARBA00022771"/>
    </source>
</evidence>
<feature type="domain" description="MYND-type" evidence="6">
    <location>
        <begin position="1233"/>
        <end position="1274"/>
    </location>
</feature>
<evidence type="ECO:0000256" key="3">
    <source>
        <dbReference type="ARBA" id="ARBA00022833"/>
    </source>
</evidence>
<keyword evidence="2 4" id="KW-0863">Zinc-finger</keyword>
<evidence type="ECO:0000313" key="7">
    <source>
        <dbReference type="EMBL" id="PIL27069.1"/>
    </source>
</evidence>
<accession>A0A2G8RZW9</accession>
<comment type="caution">
    <text evidence="7">The sequence shown here is derived from an EMBL/GenBank/DDBJ whole genome shotgun (WGS) entry which is preliminary data.</text>
</comment>
<feature type="region of interest" description="Disordered" evidence="5">
    <location>
        <begin position="781"/>
        <end position="806"/>
    </location>
</feature>
<dbReference type="EMBL" id="AYKW01000034">
    <property type="protein sequence ID" value="PIL27069.1"/>
    <property type="molecule type" value="Genomic_DNA"/>
</dbReference>
<dbReference type="Proteomes" id="UP000230002">
    <property type="component" value="Unassembled WGS sequence"/>
</dbReference>
<evidence type="ECO:0000256" key="5">
    <source>
        <dbReference type="SAM" id="MobiDB-lite"/>
    </source>
</evidence>
<dbReference type="PROSITE" id="PS50865">
    <property type="entry name" value="ZF_MYND_2"/>
    <property type="match status" value="1"/>
</dbReference>
<dbReference type="InterPro" id="IPR027974">
    <property type="entry name" value="DUF4470"/>
</dbReference>
<keyword evidence="1" id="KW-0479">Metal-binding</keyword>
<keyword evidence="3" id="KW-0862">Zinc</keyword>
<evidence type="ECO:0000256" key="1">
    <source>
        <dbReference type="ARBA" id="ARBA00022723"/>
    </source>
</evidence>
<reference evidence="7 8" key="1">
    <citation type="journal article" date="2015" name="Sci. Rep.">
        <title>Chromosome-level genome map provides insights into diverse defense mechanisms in the medicinal fungus Ganoderma sinense.</title>
        <authorList>
            <person name="Zhu Y."/>
            <person name="Xu J."/>
            <person name="Sun C."/>
            <person name="Zhou S."/>
            <person name="Xu H."/>
            <person name="Nelson D.R."/>
            <person name="Qian J."/>
            <person name="Song J."/>
            <person name="Luo H."/>
            <person name="Xiang L."/>
            <person name="Li Y."/>
            <person name="Xu Z."/>
            <person name="Ji A."/>
            <person name="Wang L."/>
            <person name="Lu S."/>
            <person name="Hayward A."/>
            <person name="Sun W."/>
            <person name="Li X."/>
            <person name="Schwartz D.C."/>
            <person name="Wang Y."/>
            <person name="Chen S."/>
        </authorList>
    </citation>
    <scope>NUCLEOTIDE SEQUENCE [LARGE SCALE GENOMIC DNA]</scope>
    <source>
        <strain evidence="7 8">ZZ0214-1</strain>
    </source>
</reference>
<dbReference type="GO" id="GO:0000981">
    <property type="term" value="F:DNA-binding transcription factor activity, RNA polymerase II-specific"/>
    <property type="evidence" value="ECO:0007669"/>
    <property type="project" value="TreeGrafter"/>
</dbReference>
<dbReference type="GO" id="GO:0008270">
    <property type="term" value="F:zinc ion binding"/>
    <property type="evidence" value="ECO:0007669"/>
    <property type="project" value="UniProtKB-KW"/>
</dbReference>
<dbReference type="Gene3D" id="6.10.140.2220">
    <property type="match status" value="1"/>
</dbReference>
<dbReference type="Pfam" id="PF01753">
    <property type="entry name" value="zf-MYND"/>
    <property type="match status" value="1"/>
</dbReference>
<evidence type="ECO:0000313" key="8">
    <source>
        <dbReference type="Proteomes" id="UP000230002"/>
    </source>
</evidence>
<evidence type="ECO:0000259" key="6">
    <source>
        <dbReference type="PROSITE" id="PS50865"/>
    </source>
</evidence>
<dbReference type="PANTHER" id="PTHR10237:SF14">
    <property type="entry name" value="MYND-TYPE DOMAIN-CONTAINING PROTEIN"/>
    <property type="match status" value="1"/>
</dbReference>
<dbReference type="OrthoDB" id="432970at2759"/>
<keyword evidence="8" id="KW-1185">Reference proteome</keyword>
<name>A0A2G8RZW9_9APHY</name>
<dbReference type="PROSITE" id="PS01360">
    <property type="entry name" value="ZF_MYND_1"/>
    <property type="match status" value="1"/>
</dbReference>
<dbReference type="InterPro" id="IPR002893">
    <property type="entry name" value="Znf_MYND"/>
</dbReference>
<gene>
    <name evidence="7" type="ORF">GSI_10208</name>
</gene>
<dbReference type="InterPro" id="IPR024119">
    <property type="entry name" value="TF_DEAF-1"/>
</dbReference>
<dbReference type="SUPFAM" id="SSF144232">
    <property type="entry name" value="HIT/MYND zinc finger-like"/>
    <property type="match status" value="1"/>
</dbReference>
<dbReference type="STRING" id="1077348.A0A2G8RZW9"/>
<proteinExistence type="predicted"/>
<dbReference type="PANTHER" id="PTHR10237">
    <property type="entry name" value="DEFORMED EPIDERMAL AUTOREGULATORY FACTOR 1 HOMOLOG SUPPRESSIN"/>
    <property type="match status" value="1"/>
</dbReference>
<evidence type="ECO:0000256" key="4">
    <source>
        <dbReference type="PROSITE-ProRule" id="PRU00134"/>
    </source>
</evidence>
<organism evidence="7 8">
    <name type="scientific">Ganoderma sinense ZZ0214-1</name>
    <dbReference type="NCBI Taxonomy" id="1077348"/>
    <lineage>
        <taxon>Eukaryota</taxon>
        <taxon>Fungi</taxon>
        <taxon>Dikarya</taxon>
        <taxon>Basidiomycota</taxon>
        <taxon>Agaricomycotina</taxon>
        <taxon>Agaricomycetes</taxon>
        <taxon>Polyporales</taxon>
        <taxon>Polyporaceae</taxon>
        <taxon>Ganoderma</taxon>
    </lineage>
</organism>